<keyword evidence="2" id="KW-1185">Reference proteome</keyword>
<dbReference type="EMBL" id="NPKH01000016">
    <property type="protein sequence ID" value="PAP96004.1"/>
    <property type="molecule type" value="Genomic_DNA"/>
</dbReference>
<reference evidence="1 2" key="1">
    <citation type="submission" date="2017-08" db="EMBL/GenBank/DDBJ databases">
        <title>Mesorhizobium wenxinae sp. nov., a novel rhizobial species isolated from root nodules of chickpea (Cicer arietinum L.).</title>
        <authorList>
            <person name="Zhang J."/>
        </authorList>
    </citation>
    <scope>NUCLEOTIDE SEQUENCE [LARGE SCALE GENOMIC DNA]</scope>
    <source>
        <strain evidence="2">WYCCWR 10019</strain>
    </source>
</reference>
<gene>
    <name evidence="1" type="ORF">CIT31_09510</name>
</gene>
<proteinExistence type="predicted"/>
<dbReference type="AlphaFoldDB" id="A0A271KKS7"/>
<evidence type="ECO:0000313" key="1">
    <source>
        <dbReference type="EMBL" id="PAP96004.1"/>
    </source>
</evidence>
<dbReference type="Proteomes" id="UP000215931">
    <property type="component" value="Unassembled WGS sequence"/>
</dbReference>
<organism evidence="1 2">
    <name type="scientific">Mesorhizobium wenxiniae</name>
    <dbReference type="NCBI Taxonomy" id="2014805"/>
    <lineage>
        <taxon>Bacteria</taxon>
        <taxon>Pseudomonadati</taxon>
        <taxon>Pseudomonadota</taxon>
        <taxon>Alphaproteobacteria</taxon>
        <taxon>Hyphomicrobiales</taxon>
        <taxon>Phyllobacteriaceae</taxon>
        <taxon>Mesorhizobium</taxon>
    </lineage>
</organism>
<comment type="caution">
    <text evidence="1">The sequence shown here is derived from an EMBL/GenBank/DDBJ whole genome shotgun (WGS) entry which is preliminary data.</text>
</comment>
<protein>
    <submittedName>
        <fullName evidence="1">Uncharacterized protein</fullName>
    </submittedName>
</protein>
<accession>A0A271KKS7</accession>
<name>A0A271KKS7_9HYPH</name>
<sequence>MRAETSRADCGEGQLLGVIRRDPPPLIINVSWQELALAHAAASSGDRGTVRRAWRTPYSIADHCQKSLLTKFFNPPMLIRETEG</sequence>
<evidence type="ECO:0000313" key="2">
    <source>
        <dbReference type="Proteomes" id="UP000215931"/>
    </source>
</evidence>